<dbReference type="SUPFAM" id="SSF49562">
    <property type="entry name" value="C2 domain (Calcium/lipid-binding domain, CaLB)"/>
    <property type="match status" value="1"/>
</dbReference>
<keyword evidence="1" id="KW-0175">Coiled coil</keyword>
<dbReference type="EMBL" id="AKHW03006295">
    <property type="protein sequence ID" value="KYO21537.1"/>
    <property type="molecule type" value="Genomic_DNA"/>
</dbReference>
<dbReference type="Gene3D" id="2.60.40.150">
    <property type="entry name" value="C2 domain"/>
    <property type="match status" value="1"/>
</dbReference>
<dbReference type="InterPro" id="IPR035892">
    <property type="entry name" value="C2_domain_sf"/>
</dbReference>
<keyword evidence="5" id="KW-1185">Reference proteome</keyword>
<feature type="region of interest" description="Disordered" evidence="2">
    <location>
        <begin position="1118"/>
        <end position="1148"/>
    </location>
</feature>
<dbReference type="Proteomes" id="UP000050525">
    <property type="component" value="Unassembled WGS sequence"/>
</dbReference>
<dbReference type="PANTHER" id="PTHR21623">
    <property type="entry name" value="SPERIOLIN-BINDING FACTOR"/>
    <property type="match status" value="1"/>
</dbReference>
<name>A0A151MAH9_ALLMI</name>
<evidence type="ECO:0000313" key="5">
    <source>
        <dbReference type="Proteomes" id="UP000050525"/>
    </source>
</evidence>
<reference evidence="4 5" key="1">
    <citation type="journal article" date="2012" name="Genome Biol.">
        <title>Sequencing three crocodilian genomes to illuminate the evolution of archosaurs and amniotes.</title>
        <authorList>
            <person name="St John J.A."/>
            <person name="Braun E.L."/>
            <person name="Isberg S.R."/>
            <person name="Miles L.G."/>
            <person name="Chong A.Y."/>
            <person name="Gongora J."/>
            <person name="Dalzell P."/>
            <person name="Moran C."/>
            <person name="Bed'hom B."/>
            <person name="Abzhanov A."/>
            <person name="Burgess S.C."/>
            <person name="Cooksey A.M."/>
            <person name="Castoe T.A."/>
            <person name="Crawford N.G."/>
            <person name="Densmore L.D."/>
            <person name="Drew J.C."/>
            <person name="Edwards S.V."/>
            <person name="Faircloth B.C."/>
            <person name="Fujita M.K."/>
            <person name="Greenwold M.J."/>
            <person name="Hoffmann F.G."/>
            <person name="Howard J.M."/>
            <person name="Iguchi T."/>
            <person name="Janes D.E."/>
            <person name="Khan S.Y."/>
            <person name="Kohno S."/>
            <person name="de Koning A.J."/>
            <person name="Lance S.L."/>
            <person name="McCarthy F.M."/>
            <person name="McCormack J.E."/>
            <person name="Merchant M.E."/>
            <person name="Peterson D.G."/>
            <person name="Pollock D.D."/>
            <person name="Pourmand N."/>
            <person name="Raney B.J."/>
            <person name="Roessler K.A."/>
            <person name="Sanford J.R."/>
            <person name="Sawyer R.H."/>
            <person name="Schmidt C.J."/>
            <person name="Triplett E.W."/>
            <person name="Tuberville T.D."/>
            <person name="Venegas-Anaya M."/>
            <person name="Howard J.T."/>
            <person name="Jarvis E.D."/>
            <person name="Guillette L.J.Jr."/>
            <person name="Glenn T.C."/>
            <person name="Green R.E."/>
            <person name="Ray D.A."/>
        </authorList>
    </citation>
    <scope>NUCLEOTIDE SEQUENCE [LARGE SCALE GENOMIC DNA]</scope>
    <source>
        <strain evidence="4">KSC_2009_1</strain>
    </source>
</reference>
<evidence type="ECO:0000259" key="3">
    <source>
        <dbReference type="PROSITE" id="PS50004"/>
    </source>
</evidence>
<feature type="compositionally biased region" description="Low complexity" evidence="2">
    <location>
        <begin position="290"/>
        <end position="300"/>
    </location>
</feature>
<feature type="coiled-coil region" evidence="1">
    <location>
        <begin position="1076"/>
        <end position="1114"/>
    </location>
</feature>
<evidence type="ECO:0000256" key="2">
    <source>
        <dbReference type="SAM" id="MobiDB-lite"/>
    </source>
</evidence>
<dbReference type="Pfam" id="PF00168">
    <property type="entry name" value="C2"/>
    <property type="match status" value="1"/>
</dbReference>
<feature type="domain" description="C2" evidence="3">
    <location>
        <begin position="335"/>
        <end position="465"/>
    </location>
</feature>
<protein>
    <submittedName>
        <fullName evidence="4">Coiled-coil domain-containing protein 33 isoform B</fullName>
    </submittedName>
</protein>
<gene>
    <name evidence="4" type="primary">CCDC33-1</name>
    <name evidence="4" type="ORF">Y1Q_0001717</name>
</gene>
<sequence length="1148" mass="129466">MANKATEPRVPMTLQRSRLKAEEKTLDFEFEVVNVQFNKTGRYALRLTVENLLLEGSGAGVKLRVNEGDAQYTTVGTTDIIEQSNPNEICSFERRKFIFTLPKGFCKNDKNHDVRLRIEALQLRGASMKNSLRAGEAFFAIYPRTNQPRINLFAKKDEDLYRYDDIMALLRVGNDKLAMHCGRLAYSVCFHEHRPPVPKETHSSSHHLSPQPSTKEEGAETPRPSSPMPLKSLGTPLQGHSHVTPGASTDSPRHLPAVDLHTSSPEQISKLPVEHDQDSSPDLEDDSADEALASSSSSPAMPRQLPSNASFHLSSPGYSPDLDCQPFSEMQVSESPPEGDESVRTSETNNWHLARPGKDSISVTLHGATNLPPNQRGQAPWPYVIVKTKYQAQNKKEAQGVTHASTEPTYSPTWEEKVTVETDAEDAGHEAVTLTTADKNTKEVLSTYQIPVRYLRPFHHYHFKLMLPKKKDSSETTLYATVVRKSSLIPRYVGMNYTGLEVFLHGVNEPLEKSQGPLIAVARVVNNLNAYKKIMRMRPPASPVVDLTAVRFPNPSLVDFDAPRVTNRGFPQVSHPSNPTEKPSWNTSFLFQGRDGATIFSDDTALVIEYYPHKPMSEMDPENMSQPLGYSILPLTNRVYRKLVAESNRSGIQVENLLIQDTNLQTTSGGIPTIQISLQLVGSERPDVFLTPSNTSTLPSLNSSVLEKLGNIKEPWTQASLMQLEEMAPIETQRKKSYLNLPLLQAASSPLFQGELSPSDLDAFAEPLPDSQIHPYEKVEKPVINDEDNYSRPQNITKEDQDQFPARDTSLPPADAVAKILPLNQKFAYKMTEDRGVGSDEAISRPRDVITHQQDQEPDTYRLALTRMADDILSLRRHVVNLETENSNLRRNLNMHKDLGRTLLDDVDIDVMTKAEIVDRIVGLKQKLAAETMEIRKLKDRVQQLQNELIRKNDMEKDLLTLQRAHQQQQAVLRKYNEKIAKIKALEETVRQQEKVIEKMERLLEGKLAEATKNAERPSGKTFSKGLYTTLLTENLRLQEELGRSHYCSSPIILQQQSLPQDIYDHSERLSLLAKLEKAQTHIHVLESQLEQSARTWGREKQELNNQLMELEHGFRHLPSPVPRDFQVKTSSDPTTHHKRHQTLDPLP</sequence>
<dbReference type="PANTHER" id="PTHR21623:SF2">
    <property type="entry name" value="COILED-COIL DOMAIN-CONTAINING PROTEIN 33"/>
    <property type="match status" value="1"/>
</dbReference>
<dbReference type="PROSITE" id="PS50004">
    <property type="entry name" value="C2"/>
    <property type="match status" value="1"/>
</dbReference>
<dbReference type="GO" id="GO:0005777">
    <property type="term" value="C:peroxisome"/>
    <property type="evidence" value="ECO:0007669"/>
    <property type="project" value="TreeGrafter"/>
</dbReference>
<proteinExistence type="predicted"/>
<feature type="coiled-coil region" evidence="1">
    <location>
        <begin position="872"/>
        <end position="1010"/>
    </location>
</feature>
<feature type="compositionally biased region" description="Polar residues" evidence="2">
    <location>
        <begin position="305"/>
        <end position="317"/>
    </location>
</feature>
<comment type="caution">
    <text evidence="4">The sequence shown here is derived from an EMBL/GenBank/DDBJ whole genome shotgun (WGS) entry which is preliminary data.</text>
</comment>
<feature type="region of interest" description="Disordered" evidence="2">
    <location>
        <begin position="787"/>
        <end position="807"/>
    </location>
</feature>
<accession>A0A151MAH9</accession>
<feature type="region of interest" description="Disordered" evidence="2">
    <location>
        <begin position="196"/>
        <end position="358"/>
    </location>
</feature>
<dbReference type="AlphaFoldDB" id="A0A151MAH9"/>
<dbReference type="InterPro" id="IPR039889">
    <property type="entry name" value="CCD33"/>
</dbReference>
<dbReference type="InterPro" id="IPR000008">
    <property type="entry name" value="C2_dom"/>
</dbReference>
<evidence type="ECO:0000313" key="4">
    <source>
        <dbReference type="EMBL" id="KYO21537.1"/>
    </source>
</evidence>
<dbReference type="CDD" id="cd00030">
    <property type="entry name" value="C2"/>
    <property type="match status" value="1"/>
</dbReference>
<evidence type="ECO:0000256" key="1">
    <source>
        <dbReference type="SAM" id="Coils"/>
    </source>
</evidence>
<organism evidence="4 5">
    <name type="scientific">Alligator mississippiensis</name>
    <name type="common">American alligator</name>
    <dbReference type="NCBI Taxonomy" id="8496"/>
    <lineage>
        <taxon>Eukaryota</taxon>
        <taxon>Metazoa</taxon>
        <taxon>Chordata</taxon>
        <taxon>Craniata</taxon>
        <taxon>Vertebrata</taxon>
        <taxon>Euteleostomi</taxon>
        <taxon>Archelosauria</taxon>
        <taxon>Archosauria</taxon>
        <taxon>Crocodylia</taxon>
        <taxon>Alligatoridae</taxon>
        <taxon>Alligatorinae</taxon>
        <taxon>Alligator</taxon>
    </lineage>
</organism>
<feature type="compositionally biased region" description="Acidic residues" evidence="2">
    <location>
        <begin position="279"/>
        <end position="289"/>
    </location>
</feature>